<keyword evidence="7 18" id="KW-1133">Transmembrane helix</keyword>
<keyword evidence="12" id="KW-0739">Sodium transport</keyword>
<dbReference type="CDD" id="cd10324">
    <property type="entry name" value="SLC6sbd"/>
    <property type="match status" value="1"/>
</dbReference>
<evidence type="ECO:0000256" key="16">
    <source>
        <dbReference type="RuleBase" id="RU003732"/>
    </source>
</evidence>
<dbReference type="PROSITE" id="PS00610">
    <property type="entry name" value="NA_NEUROTRAN_SYMP_1"/>
    <property type="match status" value="1"/>
</dbReference>
<evidence type="ECO:0000256" key="3">
    <source>
        <dbReference type="ARBA" id="ARBA00022448"/>
    </source>
</evidence>
<feature type="transmembrane region" description="Helical" evidence="18">
    <location>
        <begin position="68"/>
        <end position="86"/>
    </location>
</feature>
<keyword evidence="14" id="KW-0479">Metal-binding</keyword>
<feature type="disulfide bond" evidence="15">
    <location>
        <begin position="179"/>
        <end position="187"/>
    </location>
</feature>
<feature type="binding site" evidence="14">
    <location>
        <position position="409"/>
    </location>
    <ligand>
        <name>Na(+)</name>
        <dbReference type="ChEBI" id="CHEBI:29101"/>
        <label>1</label>
    </ligand>
</feature>
<evidence type="ECO:0000313" key="20">
    <source>
        <dbReference type="Proteomes" id="UP001627154"/>
    </source>
</evidence>
<dbReference type="InterPro" id="IPR000175">
    <property type="entry name" value="Na/ntran_symport"/>
</dbReference>
<dbReference type="GO" id="GO:0016020">
    <property type="term" value="C:membrane"/>
    <property type="evidence" value="ECO:0007669"/>
    <property type="project" value="UniProtKB-SubCell"/>
</dbReference>
<feature type="transmembrane region" description="Helical" evidence="18">
    <location>
        <begin position="511"/>
        <end position="530"/>
    </location>
</feature>
<evidence type="ECO:0000256" key="18">
    <source>
        <dbReference type="SAM" id="Phobius"/>
    </source>
</evidence>
<evidence type="ECO:0000256" key="1">
    <source>
        <dbReference type="ARBA" id="ARBA00004141"/>
    </source>
</evidence>
<dbReference type="SUPFAM" id="SSF161070">
    <property type="entry name" value="SNF-like"/>
    <property type="match status" value="1"/>
</dbReference>
<evidence type="ECO:0000256" key="17">
    <source>
        <dbReference type="SAM" id="MobiDB-lite"/>
    </source>
</evidence>
<keyword evidence="5 16" id="KW-0769">Symport</keyword>
<accession>A0ABD2WQC1</accession>
<keyword evidence="10 18" id="KW-0472">Membrane</keyword>
<dbReference type="PRINTS" id="PR00176">
    <property type="entry name" value="NANEUSMPORT"/>
</dbReference>
<evidence type="ECO:0000256" key="11">
    <source>
        <dbReference type="ARBA" id="ARBA00023180"/>
    </source>
</evidence>
<keyword evidence="9" id="KW-0406">Ion transport</keyword>
<evidence type="ECO:0000313" key="19">
    <source>
        <dbReference type="EMBL" id="KAL3395197.1"/>
    </source>
</evidence>
<keyword evidence="3 16" id="KW-0813">Transport</keyword>
<comment type="function">
    <text evidence="13">Unusual broad substrate spectrum amino acid:sodium cotransporter that promotes absorption of the D isomers of essential amino acids. Neutral amino acids are the preferred substrates, especially methionine and phenylalanine.</text>
</comment>
<feature type="region of interest" description="Disordered" evidence="17">
    <location>
        <begin position="35"/>
        <end position="60"/>
    </location>
</feature>
<feature type="transmembrane region" description="Helical" evidence="18">
    <location>
        <begin position="261"/>
        <end position="288"/>
    </location>
</feature>
<feature type="transmembrane region" description="Helical" evidence="18">
    <location>
        <begin position="436"/>
        <end position="454"/>
    </location>
</feature>
<evidence type="ECO:0000256" key="4">
    <source>
        <dbReference type="ARBA" id="ARBA00022692"/>
    </source>
</evidence>
<evidence type="ECO:0000256" key="13">
    <source>
        <dbReference type="ARBA" id="ARBA00037785"/>
    </source>
</evidence>
<keyword evidence="15" id="KW-1015">Disulfide bond</keyword>
<keyword evidence="4 16" id="KW-0812">Transmembrane</keyword>
<name>A0ABD2WQC1_9HYME</name>
<dbReference type="PANTHER" id="PTHR11616:SF321">
    <property type="entry name" value="SODIUM-DEPENDENT NUTRIENT AMINO ACID TRANSPORTER 1-RELATED"/>
    <property type="match status" value="1"/>
</dbReference>
<feature type="binding site" evidence="14">
    <location>
        <position position="413"/>
    </location>
    <ligand>
        <name>Na(+)</name>
        <dbReference type="ChEBI" id="CHEBI:29101"/>
        <label>1</label>
    </ligand>
</feature>
<feature type="transmembrane region" description="Helical" evidence="18">
    <location>
        <begin position="228"/>
        <end position="249"/>
    </location>
</feature>
<evidence type="ECO:0000256" key="10">
    <source>
        <dbReference type="ARBA" id="ARBA00023136"/>
    </source>
</evidence>
<proteinExistence type="inferred from homology"/>
<evidence type="ECO:0000256" key="7">
    <source>
        <dbReference type="ARBA" id="ARBA00022989"/>
    </source>
</evidence>
<dbReference type="PROSITE" id="PS00754">
    <property type="entry name" value="NA_NEUROTRAN_SYMP_2"/>
    <property type="match status" value="1"/>
</dbReference>
<dbReference type="GO" id="GO:0006865">
    <property type="term" value="P:amino acid transport"/>
    <property type="evidence" value="ECO:0007669"/>
    <property type="project" value="UniProtKB-KW"/>
</dbReference>
<evidence type="ECO:0000256" key="12">
    <source>
        <dbReference type="ARBA" id="ARBA00023201"/>
    </source>
</evidence>
<feature type="transmembrane region" description="Helical" evidence="18">
    <location>
        <begin position="466"/>
        <end position="490"/>
    </location>
</feature>
<feature type="transmembrane region" description="Helical" evidence="18">
    <location>
        <begin position="344"/>
        <end position="362"/>
    </location>
</feature>
<feature type="transmembrane region" description="Helical" evidence="18">
    <location>
        <begin position="397"/>
        <end position="424"/>
    </location>
</feature>
<dbReference type="AlphaFoldDB" id="A0ABD2WQC1"/>
<dbReference type="Pfam" id="PF00209">
    <property type="entry name" value="SNF"/>
    <property type="match status" value="1"/>
</dbReference>
<dbReference type="PANTHER" id="PTHR11616">
    <property type="entry name" value="SODIUM/CHLORIDE DEPENDENT TRANSPORTER"/>
    <property type="match status" value="1"/>
</dbReference>
<feature type="transmembrane region" description="Helical" evidence="18">
    <location>
        <begin position="300"/>
        <end position="323"/>
    </location>
</feature>
<protein>
    <recommendedName>
        <fullName evidence="16">Transporter</fullName>
    </recommendedName>
</protein>
<dbReference type="EMBL" id="JBJJXI010000085">
    <property type="protein sequence ID" value="KAL3395197.1"/>
    <property type="molecule type" value="Genomic_DNA"/>
</dbReference>
<evidence type="ECO:0000256" key="8">
    <source>
        <dbReference type="ARBA" id="ARBA00023053"/>
    </source>
</evidence>
<organism evidence="19 20">
    <name type="scientific">Trichogramma kaykai</name>
    <dbReference type="NCBI Taxonomy" id="54128"/>
    <lineage>
        <taxon>Eukaryota</taxon>
        <taxon>Metazoa</taxon>
        <taxon>Ecdysozoa</taxon>
        <taxon>Arthropoda</taxon>
        <taxon>Hexapoda</taxon>
        <taxon>Insecta</taxon>
        <taxon>Pterygota</taxon>
        <taxon>Neoptera</taxon>
        <taxon>Endopterygota</taxon>
        <taxon>Hymenoptera</taxon>
        <taxon>Apocrita</taxon>
        <taxon>Proctotrupomorpha</taxon>
        <taxon>Chalcidoidea</taxon>
        <taxon>Trichogrammatidae</taxon>
        <taxon>Trichogramma</taxon>
    </lineage>
</organism>
<feature type="binding site" evidence="14">
    <location>
        <position position="81"/>
    </location>
    <ligand>
        <name>Na(+)</name>
        <dbReference type="ChEBI" id="CHEBI:29101"/>
        <label>1</label>
    </ligand>
</feature>
<feature type="transmembrane region" description="Helical" evidence="18">
    <location>
        <begin position="550"/>
        <end position="572"/>
    </location>
</feature>
<feature type="binding site" evidence="14">
    <location>
        <position position="311"/>
    </location>
    <ligand>
        <name>Na(+)</name>
        <dbReference type="ChEBI" id="CHEBI:29101"/>
        <label>1</label>
    </ligand>
</feature>
<dbReference type="InterPro" id="IPR037272">
    <property type="entry name" value="SNS_sf"/>
</dbReference>
<keyword evidence="6" id="KW-0029">Amino-acid transport</keyword>
<keyword evidence="11" id="KW-0325">Glycoprotein</keyword>
<dbReference type="GO" id="GO:0015293">
    <property type="term" value="F:symporter activity"/>
    <property type="evidence" value="ECO:0007669"/>
    <property type="project" value="UniProtKB-KW"/>
</dbReference>
<evidence type="ECO:0000256" key="14">
    <source>
        <dbReference type="PIRSR" id="PIRSR600175-1"/>
    </source>
</evidence>
<evidence type="ECO:0000256" key="15">
    <source>
        <dbReference type="PIRSR" id="PIRSR600175-2"/>
    </source>
</evidence>
<evidence type="ECO:0000256" key="5">
    <source>
        <dbReference type="ARBA" id="ARBA00022847"/>
    </source>
</evidence>
<gene>
    <name evidence="19" type="ORF">TKK_010800</name>
</gene>
<comment type="caution">
    <text evidence="19">The sequence shown here is derived from an EMBL/GenBank/DDBJ whole genome shotgun (WGS) entry which is preliminary data.</text>
</comment>
<keyword evidence="20" id="KW-1185">Reference proteome</keyword>
<comment type="subcellular location">
    <subcellularLocation>
        <location evidence="1">Membrane</location>
        <topology evidence="1">Multi-pass membrane protein</topology>
    </subcellularLocation>
</comment>
<feature type="transmembrane region" description="Helical" evidence="18">
    <location>
        <begin position="98"/>
        <end position="119"/>
    </location>
</feature>
<dbReference type="PROSITE" id="PS50267">
    <property type="entry name" value="NA_NEUROTRAN_SYMP_3"/>
    <property type="match status" value="1"/>
</dbReference>
<dbReference type="Proteomes" id="UP001627154">
    <property type="component" value="Unassembled WGS sequence"/>
</dbReference>
<dbReference type="GO" id="GO:0006814">
    <property type="term" value="P:sodium ion transport"/>
    <property type="evidence" value="ECO:0007669"/>
    <property type="project" value="UniProtKB-KW"/>
</dbReference>
<evidence type="ECO:0000256" key="6">
    <source>
        <dbReference type="ARBA" id="ARBA00022970"/>
    </source>
</evidence>
<comment type="similarity">
    <text evidence="2 16">Belongs to the sodium:neurotransmitter symporter (SNF) (TC 2.A.22) family.</text>
</comment>
<evidence type="ECO:0000256" key="9">
    <source>
        <dbReference type="ARBA" id="ARBA00023065"/>
    </source>
</evidence>
<evidence type="ECO:0000256" key="2">
    <source>
        <dbReference type="ARBA" id="ARBA00006459"/>
    </source>
</evidence>
<reference evidence="19 20" key="1">
    <citation type="journal article" date="2024" name="bioRxiv">
        <title>A reference genome for Trichogramma kaykai: A tiny desert-dwelling parasitoid wasp with competing sex-ratio distorters.</title>
        <authorList>
            <person name="Culotta J."/>
            <person name="Lindsey A.R."/>
        </authorList>
    </citation>
    <scope>NUCLEOTIDE SEQUENCE [LARGE SCALE GENOMIC DNA]</scope>
    <source>
        <strain evidence="19 20">KSX58</strain>
    </source>
</reference>
<feature type="transmembrane region" description="Helical" evidence="18">
    <location>
        <begin position="140"/>
        <end position="167"/>
    </location>
</feature>
<sequence length="618" mass="69374">MSSASENIQMAKTIHSDGIVNPAYTPEKFENIALPGQSDVNAKSDDTVSESSDNGGHERAQWGSDREFLLSCISMSIGLGNIWRFPYQAYANGGGAFLIPYIIILTVVGRPYYLLEMLLGQFSSKSTIKIWDMVPALKGIGVVQFFILTALSSYYCSLMAITLHYLVSSFQSELPWTKCRAEWGPNCLDSISNVTGSRNASSSAELYFYKEVLKEKENIDDGIGYPDWQLTLCLAASWLVVFMVVVRGIKSSGKAVYFLTSFPYIVMLGLLVRSVTLEGAGTGILYLFKPQWDMLLNPGVWYAAVSQCFFSLTICFGAIVMFSSHNRFEHNVYRDTQIVTTMDMITSTISGCTIFGILGNLAHELNTDIDKVARKGTGLAFISYPEAIAKFHWLPQFFAVIFFVMLFTLGIGSASALANSIITIIKDYKPKWRPTYVAAGVVIFEFLVGLIYVTPGGQFMITFVDYYITSFVAFVPAIFMLVGVCYVYGLNNFLNDIEFMLKRRLGWYWRICWAFITPVIITGVFIYSLAVSEVLTYSKTSTSKIAYPPIAYIIGWILFAAALIQIPLWVVINMIKKRSYKFPEIIYRTFDSSVNWGPVNKKINTEWLEFKKNKSSQS</sequence>
<keyword evidence="8 14" id="KW-0915">Sodium</keyword>